<dbReference type="Proteomes" id="UP000245207">
    <property type="component" value="Unassembled WGS sequence"/>
</dbReference>
<gene>
    <name evidence="2" type="ORF">CTI12_AA133670</name>
</gene>
<dbReference type="InterPro" id="IPR036291">
    <property type="entry name" value="NAD(P)-bd_dom_sf"/>
</dbReference>
<evidence type="ECO:0000256" key="1">
    <source>
        <dbReference type="SAM" id="Phobius"/>
    </source>
</evidence>
<comment type="caution">
    <text evidence="2">The sequence shown here is derived from an EMBL/GenBank/DDBJ whole genome shotgun (WGS) entry which is preliminary data.</text>
</comment>
<protein>
    <submittedName>
        <fullName evidence="2">Bifunctional polymyxin resistance protein, ArnA</fullName>
    </submittedName>
</protein>
<sequence>MWVYVFVITSNFNIEKNTPNVTFPVRRVRPDPVGICDLPFHPISSEVVGGVGGIHSVMVVLLAMIHGINFAIGTIIVAIWVLCIKYRFMDLGFHFQSWCFGGVVGYDPWYKLCDCCCLENEEDPVKKLNLKSPDCYMFILQKNQTNNGKICLYLSFICCNLEFLPVFVLVSLEDASTMLELKGKVGITEVGYGEERYWWGELGIFYYFSNIVDRLWVVWMIHGDKALKMLNEFQAVIRSEQGVVAAMERTRRQFYGIQYHSGFLASSLIKRLLLSGYHVVPTVRDPGNVTKVAHLWNLQRAKERLRLVKTELTEDRMFDNAIMGCDRGELINSTCRNDQLALQACLQSINPAWKYSGTGAGQLNLWRPVTKVLLVGGRTTPSSYSSAKPTQETSSSKSYISRKTHCYVFSIVRATHETNNLLIYNVKNLDLVK</sequence>
<keyword evidence="3" id="KW-1185">Reference proteome</keyword>
<dbReference type="OrthoDB" id="2735536at2759"/>
<evidence type="ECO:0000313" key="3">
    <source>
        <dbReference type="Proteomes" id="UP000245207"/>
    </source>
</evidence>
<reference evidence="2 3" key="1">
    <citation type="journal article" date="2018" name="Mol. Plant">
        <title>The genome of Artemisia annua provides insight into the evolution of Asteraceae family and artemisinin biosynthesis.</title>
        <authorList>
            <person name="Shen Q."/>
            <person name="Zhang L."/>
            <person name="Liao Z."/>
            <person name="Wang S."/>
            <person name="Yan T."/>
            <person name="Shi P."/>
            <person name="Liu M."/>
            <person name="Fu X."/>
            <person name="Pan Q."/>
            <person name="Wang Y."/>
            <person name="Lv Z."/>
            <person name="Lu X."/>
            <person name="Zhang F."/>
            <person name="Jiang W."/>
            <person name="Ma Y."/>
            <person name="Chen M."/>
            <person name="Hao X."/>
            <person name="Li L."/>
            <person name="Tang Y."/>
            <person name="Lv G."/>
            <person name="Zhou Y."/>
            <person name="Sun X."/>
            <person name="Brodelius P.E."/>
            <person name="Rose J.K.C."/>
            <person name="Tang K."/>
        </authorList>
    </citation>
    <scope>NUCLEOTIDE SEQUENCE [LARGE SCALE GENOMIC DNA]</scope>
    <source>
        <strain evidence="3">cv. Huhao1</strain>
        <tissue evidence="2">Leaf</tissue>
    </source>
</reference>
<keyword evidence="1" id="KW-0472">Membrane</keyword>
<dbReference type="EMBL" id="PKPP01000928">
    <property type="protein sequence ID" value="PWA87288.1"/>
    <property type="molecule type" value="Genomic_DNA"/>
</dbReference>
<dbReference type="AlphaFoldDB" id="A0A2U1PNE4"/>
<accession>A0A2U1PNE4</accession>
<dbReference type="SUPFAM" id="SSF52317">
    <property type="entry name" value="Class I glutamine amidotransferase-like"/>
    <property type="match status" value="1"/>
</dbReference>
<dbReference type="InterPro" id="IPR029062">
    <property type="entry name" value="Class_I_gatase-like"/>
</dbReference>
<dbReference type="Gene3D" id="3.40.50.720">
    <property type="entry name" value="NAD(P)-binding Rossmann-like Domain"/>
    <property type="match status" value="1"/>
</dbReference>
<feature type="transmembrane region" description="Helical" evidence="1">
    <location>
        <begin position="150"/>
        <end position="172"/>
    </location>
</feature>
<keyword evidence="1" id="KW-0812">Transmembrane</keyword>
<keyword evidence="1" id="KW-1133">Transmembrane helix</keyword>
<proteinExistence type="predicted"/>
<feature type="transmembrane region" description="Helical" evidence="1">
    <location>
        <begin position="57"/>
        <end position="83"/>
    </location>
</feature>
<dbReference type="SUPFAM" id="SSF51735">
    <property type="entry name" value="NAD(P)-binding Rossmann-fold domains"/>
    <property type="match status" value="1"/>
</dbReference>
<name>A0A2U1PNE4_ARTAN</name>
<dbReference type="STRING" id="35608.A0A2U1PNE4"/>
<evidence type="ECO:0000313" key="2">
    <source>
        <dbReference type="EMBL" id="PWA87288.1"/>
    </source>
</evidence>
<organism evidence="2 3">
    <name type="scientific">Artemisia annua</name>
    <name type="common">Sweet wormwood</name>
    <dbReference type="NCBI Taxonomy" id="35608"/>
    <lineage>
        <taxon>Eukaryota</taxon>
        <taxon>Viridiplantae</taxon>
        <taxon>Streptophyta</taxon>
        <taxon>Embryophyta</taxon>
        <taxon>Tracheophyta</taxon>
        <taxon>Spermatophyta</taxon>
        <taxon>Magnoliopsida</taxon>
        <taxon>eudicotyledons</taxon>
        <taxon>Gunneridae</taxon>
        <taxon>Pentapetalae</taxon>
        <taxon>asterids</taxon>
        <taxon>campanulids</taxon>
        <taxon>Asterales</taxon>
        <taxon>Asteraceae</taxon>
        <taxon>Asteroideae</taxon>
        <taxon>Anthemideae</taxon>
        <taxon>Artemisiinae</taxon>
        <taxon>Artemisia</taxon>
    </lineage>
</organism>